<name>S7TDT7_9BACT</name>
<dbReference type="GO" id="GO:0016787">
    <property type="term" value="F:hydrolase activity"/>
    <property type="evidence" value="ECO:0007669"/>
    <property type="project" value="UniProtKB-KW"/>
</dbReference>
<dbReference type="Proteomes" id="UP000014975">
    <property type="component" value="Unassembled WGS sequence"/>
</dbReference>
<dbReference type="eggNOG" id="COG0123">
    <property type="taxonomic scope" value="Bacteria"/>
</dbReference>
<dbReference type="GO" id="GO:0016747">
    <property type="term" value="F:acyltransferase activity, transferring groups other than amino-acyl groups"/>
    <property type="evidence" value="ECO:0007669"/>
    <property type="project" value="InterPro"/>
</dbReference>
<keyword evidence="8" id="KW-1185">Reference proteome</keyword>
<dbReference type="Pfam" id="PF00850">
    <property type="entry name" value="Hist_deacetyl"/>
    <property type="match status" value="1"/>
</dbReference>
<dbReference type="CDD" id="cd10001">
    <property type="entry name" value="HDAC_classII_APAH"/>
    <property type="match status" value="1"/>
</dbReference>
<keyword evidence="4" id="KW-0378">Hydrolase</keyword>
<evidence type="ECO:0000313" key="8">
    <source>
        <dbReference type="Proteomes" id="UP000014975"/>
    </source>
</evidence>
<proteinExistence type="inferred from homology"/>
<dbReference type="Gene3D" id="3.40.630.30">
    <property type="match status" value="1"/>
</dbReference>
<dbReference type="PANTHER" id="PTHR10625">
    <property type="entry name" value="HISTONE DEACETYLASE HDAC1-RELATED"/>
    <property type="match status" value="1"/>
</dbReference>
<evidence type="ECO:0000259" key="6">
    <source>
        <dbReference type="PROSITE" id="PS51186"/>
    </source>
</evidence>
<dbReference type="SUPFAM" id="SSF55729">
    <property type="entry name" value="Acyl-CoA N-acyltransferases (Nat)"/>
    <property type="match status" value="1"/>
</dbReference>
<protein>
    <submittedName>
        <fullName evidence="7">Histone deacetylase domain containing protein</fullName>
    </submittedName>
</protein>
<evidence type="ECO:0000313" key="7">
    <source>
        <dbReference type="EMBL" id="EPR35362.1"/>
    </source>
</evidence>
<evidence type="ECO:0000256" key="1">
    <source>
        <dbReference type="ARBA" id="ARBA00001947"/>
    </source>
</evidence>
<dbReference type="InterPro" id="IPR023801">
    <property type="entry name" value="His_deacetylse_dom"/>
</dbReference>
<dbReference type="PRINTS" id="PR01270">
    <property type="entry name" value="HDASUPER"/>
</dbReference>
<dbReference type="PROSITE" id="PS51186">
    <property type="entry name" value="GNAT"/>
    <property type="match status" value="1"/>
</dbReference>
<dbReference type="RefSeq" id="WP_020885949.1">
    <property type="nucleotide sequence ID" value="NZ_ATHI01000004.1"/>
</dbReference>
<dbReference type="GO" id="GO:0040029">
    <property type="term" value="P:epigenetic regulation of gene expression"/>
    <property type="evidence" value="ECO:0007669"/>
    <property type="project" value="TreeGrafter"/>
</dbReference>
<dbReference type="AlphaFoldDB" id="S7TDT7"/>
<feature type="domain" description="N-acetyltransferase" evidence="6">
    <location>
        <begin position="16"/>
        <end position="169"/>
    </location>
</feature>
<dbReference type="OrthoDB" id="9808367at2"/>
<dbReference type="EMBL" id="ATHI01000004">
    <property type="protein sequence ID" value="EPR35362.1"/>
    <property type="molecule type" value="Genomic_DNA"/>
</dbReference>
<accession>S7TDT7</accession>
<gene>
    <name evidence="7" type="ORF">dsat_2063</name>
</gene>
<evidence type="ECO:0000256" key="2">
    <source>
        <dbReference type="ARBA" id="ARBA00005947"/>
    </source>
</evidence>
<organism evidence="7 8">
    <name type="scientific">Alkalidesulfovibrio alkalitolerans DSM 16529</name>
    <dbReference type="NCBI Taxonomy" id="1121439"/>
    <lineage>
        <taxon>Bacteria</taxon>
        <taxon>Pseudomonadati</taxon>
        <taxon>Thermodesulfobacteriota</taxon>
        <taxon>Desulfovibrionia</taxon>
        <taxon>Desulfovibrionales</taxon>
        <taxon>Desulfovibrionaceae</taxon>
        <taxon>Alkalidesulfovibrio</taxon>
    </lineage>
</organism>
<dbReference type="PATRIC" id="fig|1121439.3.peg.446"/>
<evidence type="ECO:0000256" key="4">
    <source>
        <dbReference type="ARBA" id="ARBA00022801"/>
    </source>
</evidence>
<dbReference type="GO" id="GO:0004407">
    <property type="term" value="F:histone deacetylase activity"/>
    <property type="evidence" value="ECO:0007669"/>
    <property type="project" value="TreeGrafter"/>
</dbReference>
<sequence>MFRIRRVFDANLPADRQAVAFAQEVLRSQFQLLSEDEVEKLPGLLREPVRHGFRTVLFVAERASELLGFATVLHFTDVGFSYLDFMSVRPRLTGGGVGGALYEQVREDARQDSPLGLFFECLPDEETLCADPATLRQNAARLRFYERYGARPIVGTAYETPLTPDSDCPPYLVWDALARGRKLRQGPARQVARAILERKYKGSCPPSYVNLVVNSFRDDPVRLRPPRYVTAHRAGLDAAPGSPILTVVNDLHDIHHVRERGYVEAPARVSSILKALEAAGLSAQARPRHYGEAYIRAVHEGGFVDYLRRMCAALPPGKSLYPYVFPIRNAARPPKEMPVRAGYYCIDTFTPLNKNAWLAARRAVDCGLTAADAALSGRRLSYALVRPPGHHAERRAFGGFCYLNTAAVVADHLSRHGRVALLDIDYHHGNGHQDIFYRRADVLTVSIHGHPNFAYPYFSGFADERGEGEGLGANVNLPLAENVDGGAYVEALKKAIRRVDRFAPDYLVVSLGLDPAKGDPTGTWSLSGRDFAVNGAMLGALSLPTVVVQEGGYRIRTLGANARHFFSGLAKGAGETR</sequence>
<dbReference type="InterPro" id="IPR000182">
    <property type="entry name" value="GNAT_dom"/>
</dbReference>
<keyword evidence="3" id="KW-0479">Metal-binding</keyword>
<dbReference type="GO" id="GO:0046872">
    <property type="term" value="F:metal ion binding"/>
    <property type="evidence" value="ECO:0007669"/>
    <property type="project" value="UniProtKB-KW"/>
</dbReference>
<dbReference type="Pfam" id="PF13508">
    <property type="entry name" value="Acetyltransf_7"/>
    <property type="match status" value="1"/>
</dbReference>
<dbReference type="InterPro" id="IPR000286">
    <property type="entry name" value="HDACs"/>
</dbReference>
<keyword evidence="5" id="KW-0862">Zinc</keyword>
<dbReference type="InterPro" id="IPR016181">
    <property type="entry name" value="Acyl_CoA_acyltransferase"/>
</dbReference>
<dbReference type="Gene3D" id="3.40.800.20">
    <property type="entry name" value="Histone deacetylase domain"/>
    <property type="match status" value="1"/>
</dbReference>
<dbReference type="InterPro" id="IPR023696">
    <property type="entry name" value="Ureohydrolase_dom_sf"/>
</dbReference>
<dbReference type="PANTHER" id="PTHR10625:SF17">
    <property type="entry name" value="HISTONE DEACETYLASE 8"/>
    <property type="match status" value="1"/>
</dbReference>
<dbReference type="CDD" id="cd04301">
    <property type="entry name" value="NAT_SF"/>
    <property type="match status" value="1"/>
</dbReference>
<reference evidence="7 8" key="1">
    <citation type="journal article" date="2013" name="Genome Announc.">
        <title>Draft genome sequences for three mercury-methylating, sulfate-reducing bacteria.</title>
        <authorList>
            <person name="Brown S.D."/>
            <person name="Hurt R.A.Jr."/>
            <person name="Gilmour C.C."/>
            <person name="Elias D.A."/>
        </authorList>
    </citation>
    <scope>NUCLEOTIDE SEQUENCE [LARGE SCALE GENOMIC DNA]</scope>
    <source>
        <strain evidence="7 8">DSM 16529</strain>
    </source>
</reference>
<dbReference type="InterPro" id="IPR037138">
    <property type="entry name" value="His_deacetylse_dom_sf"/>
</dbReference>
<comment type="cofactor">
    <cofactor evidence="1">
        <name>Zn(2+)</name>
        <dbReference type="ChEBI" id="CHEBI:29105"/>
    </cofactor>
</comment>
<dbReference type="SUPFAM" id="SSF52768">
    <property type="entry name" value="Arginase/deacetylase"/>
    <property type="match status" value="1"/>
</dbReference>
<comment type="caution">
    <text evidence="7">The sequence shown here is derived from an EMBL/GenBank/DDBJ whole genome shotgun (WGS) entry which is preliminary data.</text>
</comment>
<evidence type="ECO:0000256" key="3">
    <source>
        <dbReference type="ARBA" id="ARBA00022723"/>
    </source>
</evidence>
<comment type="similarity">
    <text evidence="2">Belongs to the histone deacetylase family.</text>
</comment>
<evidence type="ECO:0000256" key="5">
    <source>
        <dbReference type="ARBA" id="ARBA00022833"/>
    </source>
</evidence>
<dbReference type="STRING" id="1121439.dsat_2063"/>